<name>A0A3E1Q842_9FLAO</name>
<dbReference type="InterPro" id="IPR050330">
    <property type="entry name" value="Bact_OuterMem_StrucFunc"/>
</dbReference>
<dbReference type="OrthoDB" id="9763897at2"/>
<feature type="transmembrane region" description="Helical" evidence="2">
    <location>
        <begin position="5"/>
        <end position="25"/>
    </location>
</feature>
<proteinExistence type="predicted"/>
<evidence type="ECO:0000256" key="2">
    <source>
        <dbReference type="SAM" id="Phobius"/>
    </source>
</evidence>
<protein>
    <submittedName>
        <fullName evidence="4">OmpA family protein</fullName>
    </submittedName>
</protein>
<keyword evidence="2" id="KW-0812">Transmembrane</keyword>
<dbReference type="EMBL" id="QVID01000002">
    <property type="protein sequence ID" value="RFN58288.1"/>
    <property type="molecule type" value="Genomic_DNA"/>
</dbReference>
<dbReference type="InterPro" id="IPR006665">
    <property type="entry name" value="OmpA-like"/>
</dbReference>
<organism evidence="4 5">
    <name type="scientific">Marixanthomonas ophiurae</name>
    <dbReference type="NCBI Taxonomy" id="387659"/>
    <lineage>
        <taxon>Bacteria</taxon>
        <taxon>Pseudomonadati</taxon>
        <taxon>Bacteroidota</taxon>
        <taxon>Flavobacteriia</taxon>
        <taxon>Flavobacteriales</taxon>
        <taxon>Flavobacteriaceae</taxon>
        <taxon>Marixanthomonas</taxon>
    </lineage>
</organism>
<dbReference type="Proteomes" id="UP000261082">
    <property type="component" value="Unassembled WGS sequence"/>
</dbReference>
<dbReference type="AlphaFoldDB" id="A0A3E1Q842"/>
<keyword evidence="1 2" id="KW-0472">Membrane</keyword>
<dbReference type="PANTHER" id="PTHR30329">
    <property type="entry name" value="STATOR ELEMENT OF FLAGELLAR MOTOR COMPLEX"/>
    <property type="match status" value="1"/>
</dbReference>
<evidence type="ECO:0000313" key="5">
    <source>
        <dbReference type="Proteomes" id="UP000261082"/>
    </source>
</evidence>
<feature type="domain" description="OmpA-like" evidence="3">
    <location>
        <begin position="199"/>
        <end position="320"/>
    </location>
</feature>
<keyword evidence="5" id="KW-1185">Reference proteome</keyword>
<evidence type="ECO:0000313" key="4">
    <source>
        <dbReference type="EMBL" id="RFN58288.1"/>
    </source>
</evidence>
<sequence length="320" mass="36408">MKSFLIAFIIFLIWAFFGLWLYSWLQTDKESTAVLTENTSINKDTLTPSAIDSINKMESNLPNIDSIPIESNTPMVVKNDQDDILFLFEEGIISHKNSTEIIVPESTIDFKYKINTYLIEHPNKEVQITSIYSPDENTETPNIGVQRGNKVKQILITTGIASKKIVVKPVIKDINFDENEEFSDGFSFSFKPWDKDRVEDIEINIPESVTVYPKFSETGIIVNNNLRNLFEEVKTALTNNPEMTIAVIGHTDNVGNANDNYSMGLQYARQVRWYLISKGGFEKSLIKAISKGETEPIDTNNSKRGRNANRRIEIVYNYNG</sequence>
<keyword evidence="2" id="KW-1133">Transmembrane helix</keyword>
<comment type="caution">
    <text evidence="4">The sequence shown here is derived from an EMBL/GenBank/DDBJ whole genome shotgun (WGS) entry which is preliminary data.</text>
</comment>
<accession>A0A3E1Q842</accession>
<gene>
    <name evidence="4" type="ORF">DZ858_13770</name>
</gene>
<dbReference type="GO" id="GO:0016020">
    <property type="term" value="C:membrane"/>
    <property type="evidence" value="ECO:0007669"/>
    <property type="project" value="UniProtKB-UniRule"/>
</dbReference>
<dbReference type="InterPro" id="IPR036737">
    <property type="entry name" value="OmpA-like_sf"/>
</dbReference>
<dbReference type="PROSITE" id="PS51123">
    <property type="entry name" value="OMPA_2"/>
    <property type="match status" value="1"/>
</dbReference>
<dbReference type="RefSeq" id="WP_117160236.1">
    <property type="nucleotide sequence ID" value="NZ_QVID01000002.1"/>
</dbReference>
<dbReference type="CDD" id="cd07185">
    <property type="entry name" value="OmpA_C-like"/>
    <property type="match status" value="1"/>
</dbReference>
<dbReference type="PANTHER" id="PTHR30329:SF20">
    <property type="entry name" value="EXPORTED PROTEIN"/>
    <property type="match status" value="1"/>
</dbReference>
<reference evidence="4 5" key="1">
    <citation type="journal article" date="2007" name="Int. J. Syst. Evol. Microbiol.">
        <title>Marixanthomonas ophiurae gen. nov., sp. nov., a marine bacterium of the family Flavobacteriaceae isolated from a deep-sea brittle star.</title>
        <authorList>
            <person name="Romanenko L.A."/>
            <person name="Uchino M."/>
            <person name="Frolova G.M."/>
            <person name="Mikhailov V.V."/>
        </authorList>
    </citation>
    <scope>NUCLEOTIDE SEQUENCE [LARGE SCALE GENOMIC DNA]</scope>
    <source>
        <strain evidence="4 5">KMM 3046</strain>
    </source>
</reference>
<dbReference type="SUPFAM" id="SSF103088">
    <property type="entry name" value="OmpA-like"/>
    <property type="match status" value="1"/>
</dbReference>
<evidence type="ECO:0000256" key="1">
    <source>
        <dbReference type="PROSITE-ProRule" id="PRU00473"/>
    </source>
</evidence>
<evidence type="ECO:0000259" key="3">
    <source>
        <dbReference type="PROSITE" id="PS51123"/>
    </source>
</evidence>
<dbReference type="Pfam" id="PF00691">
    <property type="entry name" value="OmpA"/>
    <property type="match status" value="1"/>
</dbReference>
<dbReference type="Gene3D" id="3.30.1330.60">
    <property type="entry name" value="OmpA-like domain"/>
    <property type="match status" value="1"/>
</dbReference>